<comment type="caution">
    <text evidence="2">The sequence shown here is derived from an EMBL/GenBank/DDBJ whole genome shotgun (WGS) entry which is preliminary data.</text>
</comment>
<name>A0AAN4Z2R4_9BILA</name>
<sequence length="134" mass="15990">VEIKDVNFDDMHLMQKILWKANQSINERNVTSMLQLADRFQIKSLLHECEQFLSKDYPHFSFVEKIVYADQYRLASLKEVVLERASADDIEELKLSHEYASLEQDTIDRIIERRNQIIQNLMEYSQRPHSYSPQ</sequence>
<feature type="domain" description="BTB" evidence="1">
    <location>
        <begin position="1"/>
        <end position="55"/>
    </location>
</feature>
<dbReference type="Gene3D" id="3.30.710.10">
    <property type="entry name" value="Potassium Channel Kv1.1, Chain A"/>
    <property type="match status" value="1"/>
</dbReference>
<keyword evidence="3" id="KW-1185">Reference proteome</keyword>
<dbReference type="EMBL" id="BTRK01000001">
    <property type="protein sequence ID" value="GMR32244.1"/>
    <property type="molecule type" value="Genomic_DNA"/>
</dbReference>
<proteinExistence type="predicted"/>
<protein>
    <recommendedName>
        <fullName evidence="1">BTB domain-containing protein</fullName>
    </recommendedName>
</protein>
<feature type="non-terminal residue" evidence="2">
    <location>
        <position position="1"/>
    </location>
</feature>
<dbReference type="Pfam" id="PF00651">
    <property type="entry name" value="BTB"/>
    <property type="match status" value="1"/>
</dbReference>
<evidence type="ECO:0000313" key="2">
    <source>
        <dbReference type="EMBL" id="GMR32244.1"/>
    </source>
</evidence>
<dbReference type="PANTHER" id="PTHR22744">
    <property type="entry name" value="HELIX LOOP HELIX PROTEIN 21-RELATED"/>
    <property type="match status" value="1"/>
</dbReference>
<organism evidence="2 3">
    <name type="scientific">Pristionchus mayeri</name>
    <dbReference type="NCBI Taxonomy" id="1317129"/>
    <lineage>
        <taxon>Eukaryota</taxon>
        <taxon>Metazoa</taxon>
        <taxon>Ecdysozoa</taxon>
        <taxon>Nematoda</taxon>
        <taxon>Chromadorea</taxon>
        <taxon>Rhabditida</taxon>
        <taxon>Rhabditina</taxon>
        <taxon>Diplogasteromorpha</taxon>
        <taxon>Diplogasteroidea</taxon>
        <taxon>Neodiplogasteridae</taxon>
        <taxon>Pristionchus</taxon>
    </lineage>
</organism>
<dbReference type="InterPro" id="IPR011333">
    <property type="entry name" value="SKP1/BTB/POZ_sf"/>
</dbReference>
<dbReference type="Proteomes" id="UP001328107">
    <property type="component" value="Unassembled WGS sequence"/>
</dbReference>
<reference evidence="3" key="1">
    <citation type="submission" date="2022-10" db="EMBL/GenBank/DDBJ databases">
        <title>Genome assembly of Pristionchus species.</title>
        <authorList>
            <person name="Yoshida K."/>
            <person name="Sommer R.J."/>
        </authorList>
    </citation>
    <scope>NUCLEOTIDE SEQUENCE [LARGE SCALE GENOMIC DNA]</scope>
    <source>
        <strain evidence="3">RS5460</strain>
    </source>
</reference>
<dbReference type="PANTHER" id="PTHR22744:SF14">
    <property type="entry name" value="BTB DOMAIN-CONTAINING PROTEIN-RELATED"/>
    <property type="match status" value="1"/>
</dbReference>
<dbReference type="SUPFAM" id="SSF54695">
    <property type="entry name" value="POZ domain"/>
    <property type="match status" value="1"/>
</dbReference>
<evidence type="ECO:0000313" key="3">
    <source>
        <dbReference type="Proteomes" id="UP001328107"/>
    </source>
</evidence>
<accession>A0AAN4Z2R4</accession>
<dbReference type="InterPro" id="IPR000210">
    <property type="entry name" value="BTB/POZ_dom"/>
</dbReference>
<gene>
    <name evidence="2" type="ORF">PMAYCL1PPCAC_02439</name>
</gene>
<evidence type="ECO:0000259" key="1">
    <source>
        <dbReference type="Pfam" id="PF00651"/>
    </source>
</evidence>
<dbReference type="AlphaFoldDB" id="A0AAN4Z2R4"/>